<dbReference type="Proteomes" id="UP000319859">
    <property type="component" value="Unassembled WGS sequence"/>
</dbReference>
<gene>
    <name evidence="2" type="ORF">FBZ89_14019</name>
</gene>
<sequence length="262" mass="27903">MEGMDSHVGAPESMVMDIAAGLLGTPPTAPEMAGGVETLALALVKAGFHDHRGILIHGSHADGTANAFSDVDVVVICEETSSKDQLKLLHRGLPFDITHMSKEGVSRRISADIAGRRPRLIFSIARSRILESKDAFTGDIIGFCQAAVRAPYTVKPNDTLKLRRVVSGLCLDILAPKDRTAALCIVPQLIASMLSLKALLLSGWIEQGRHAYAAAAGDGRFLTSLMAAARRAYDGQDLTDLCSMAATLVREAGGPTWRTLDS</sequence>
<organism evidence="2 3">
    <name type="scientific">Nitrospirillum amazonense</name>
    <dbReference type="NCBI Taxonomy" id="28077"/>
    <lineage>
        <taxon>Bacteria</taxon>
        <taxon>Pseudomonadati</taxon>
        <taxon>Pseudomonadota</taxon>
        <taxon>Alphaproteobacteria</taxon>
        <taxon>Rhodospirillales</taxon>
        <taxon>Azospirillaceae</taxon>
        <taxon>Nitrospirillum</taxon>
    </lineage>
</organism>
<evidence type="ECO:0000259" key="1">
    <source>
        <dbReference type="Pfam" id="PF01909"/>
    </source>
</evidence>
<dbReference type="Pfam" id="PF01909">
    <property type="entry name" value="NTP_transf_2"/>
    <property type="match status" value="1"/>
</dbReference>
<evidence type="ECO:0000313" key="2">
    <source>
        <dbReference type="EMBL" id="TWB09674.1"/>
    </source>
</evidence>
<dbReference type="EMBL" id="VITN01000040">
    <property type="protein sequence ID" value="TWB09674.1"/>
    <property type="molecule type" value="Genomic_DNA"/>
</dbReference>
<proteinExistence type="predicted"/>
<dbReference type="AlphaFoldDB" id="A0A560EK03"/>
<dbReference type="GO" id="GO:0016779">
    <property type="term" value="F:nucleotidyltransferase activity"/>
    <property type="evidence" value="ECO:0007669"/>
    <property type="project" value="InterPro"/>
</dbReference>
<feature type="domain" description="Polymerase nucleotidyl transferase" evidence="1">
    <location>
        <begin position="54"/>
        <end position="85"/>
    </location>
</feature>
<name>A0A560EK03_9PROT</name>
<accession>A0A560EK03</accession>
<dbReference type="InterPro" id="IPR002934">
    <property type="entry name" value="Polymerase_NTP_transf_dom"/>
</dbReference>
<dbReference type="Gene3D" id="3.30.460.10">
    <property type="entry name" value="Beta Polymerase, domain 2"/>
    <property type="match status" value="1"/>
</dbReference>
<comment type="caution">
    <text evidence="2">The sequence shown here is derived from an EMBL/GenBank/DDBJ whole genome shotgun (WGS) entry which is preliminary data.</text>
</comment>
<evidence type="ECO:0000313" key="3">
    <source>
        <dbReference type="Proteomes" id="UP000319859"/>
    </source>
</evidence>
<dbReference type="RefSeq" id="WP_186457655.1">
    <property type="nucleotide sequence ID" value="NZ_VITN01000040.1"/>
</dbReference>
<protein>
    <submittedName>
        <fullName evidence="2">Nucleotidyltransferase-like protein</fullName>
    </submittedName>
</protein>
<reference evidence="2 3" key="1">
    <citation type="submission" date="2019-06" db="EMBL/GenBank/DDBJ databases">
        <title>Genomic Encyclopedia of Type Strains, Phase IV (KMG-V): Genome sequencing to study the core and pangenomes of soil and plant-associated prokaryotes.</title>
        <authorList>
            <person name="Whitman W."/>
        </authorList>
    </citation>
    <scope>NUCLEOTIDE SEQUENCE [LARGE SCALE GENOMIC DNA]</scope>
    <source>
        <strain evidence="2 3">BR 11880</strain>
    </source>
</reference>
<dbReference type="CDD" id="cd05403">
    <property type="entry name" value="NT_KNTase_like"/>
    <property type="match status" value="1"/>
</dbReference>
<dbReference type="SUPFAM" id="SSF81301">
    <property type="entry name" value="Nucleotidyltransferase"/>
    <property type="match status" value="1"/>
</dbReference>
<dbReference type="InterPro" id="IPR043519">
    <property type="entry name" value="NT_sf"/>
</dbReference>
<keyword evidence="2" id="KW-0808">Transferase</keyword>